<protein>
    <submittedName>
        <fullName evidence="8">Globin</fullName>
    </submittedName>
</protein>
<dbReference type="PRINTS" id="PR00611">
    <property type="entry name" value="ERYTHCRUORIN"/>
</dbReference>
<dbReference type="GO" id="GO:0005344">
    <property type="term" value="F:oxygen carrier activity"/>
    <property type="evidence" value="ECO:0007669"/>
    <property type="project" value="UniProtKB-KW"/>
</dbReference>
<proteinExistence type="inferred from homology"/>
<keyword evidence="1 6" id="KW-0813">Transport</keyword>
<dbReference type="SUPFAM" id="SSF46458">
    <property type="entry name" value="Globin-like"/>
    <property type="match status" value="1"/>
</dbReference>
<evidence type="ECO:0000256" key="3">
    <source>
        <dbReference type="ARBA" id="ARBA00022621"/>
    </source>
</evidence>
<dbReference type="AlphaFoldDB" id="A0A1D2NAV0"/>
<sequence length="151" mass="17258">MLSSTEEKVIQDTWALISPDLKKSGVGVFLRFFTDYPNYQKSFRSFANVPFDDLPQNKRFQAHAYTVMNAIDGMVNNLDDPEMLDEMLLRTGVNHGKRKLTGQAFDEFKSSFMGYLETTLKDKWSSETEAAWELVVALIITKIKDGMEAEN</sequence>
<dbReference type="GO" id="GO:0005576">
    <property type="term" value="C:extracellular region"/>
    <property type="evidence" value="ECO:0007669"/>
    <property type="project" value="InterPro"/>
</dbReference>
<dbReference type="CDD" id="cd01040">
    <property type="entry name" value="Mb-like"/>
    <property type="match status" value="1"/>
</dbReference>
<dbReference type="Proteomes" id="UP000094527">
    <property type="component" value="Unassembled WGS sequence"/>
</dbReference>
<gene>
    <name evidence="8" type="ORF">Ocin01_04546</name>
</gene>
<dbReference type="GO" id="GO:0019825">
    <property type="term" value="F:oxygen binding"/>
    <property type="evidence" value="ECO:0007669"/>
    <property type="project" value="InterPro"/>
</dbReference>
<keyword evidence="5" id="KW-0408">Iron</keyword>
<reference evidence="8 9" key="1">
    <citation type="journal article" date="2016" name="Genome Biol. Evol.">
        <title>Gene Family Evolution Reflects Adaptation to Soil Environmental Stressors in the Genome of the Collembolan Orchesella cincta.</title>
        <authorList>
            <person name="Faddeeva-Vakhrusheva A."/>
            <person name="Derks M.F."/>
            <person name="Anvar S.Y."/>
            <person name="Agamennone V."/>
            <person name="Suring W."/>
            <person name="Smit S."/>
            <person name="van Straalen N.M."/>
            <person name="Roelofs D."/>
        </authorList>
    </citation>
    <scope>NUCLEOTIDE SEQUENCE [LARGE SCALE GENOMIC DNA]</scope>
    <source>
        <tissue evidence="8">Mixed pool</tissue>
    </source>
</reference>
<dbReference type="GO" id="GO:0020037">
    <property type="term" value="F:heme binding"/>
    <property type="evidence" value="ECO:0007669"/>
    <property type="project" value="InterPro"/>
</dbReference>
<dbReference type="GO" id="GO:0046872">
    <property type="term" value="F:metal ion binding"/>
    <property type="evidence" value="ECO:0007669"/>
    <property type="project" value="UniProtKB-KW"/>
</dbReference>
<dbReference type="InterPro" id="IPR009050">
    <property type="entry name" value="Globin-like_sf"/>
</dbReference>
<dbReference type="InterPro" id="IPR044399">
    <property type="entry name" value="Mb-like_M"/>
</dbReference>
<dbReference type="PANTHER" id="PTHR47217:SF1">
    <property type="entry name" value="GLOBIN-LIKE PROTEIN"/>
    <property type="match status" value="1"/>
</dbReference>
<evidence type="ECO:0000313" key="9">
    <source>
        <dbReference type="Proteomes" id="UP000094527"/>
    </source>
</evidence>
<dbReference type="InterPro" id="IPR002336">
    <property type="entry name" value="Erythrocruorin"/>
</dbReference>
<keyword evidence="3 6" id="KW-0561">Oxygen transport</keyword>
<dbReference type="PANTHER" id="PTHR47217">
    <property type="entry name" value="GLOBIN-LIKE PROTEIN"/>
    <property type="match status" value="1"/>
</dbReference>
<dbReference type="GO" id="GO:0005833">
    <property type="term" value="C:hemoglobin complex"/>
    <property type="evidence" value="ECO:0007669"/>
    <property type="project" value="InterPro"/>
</dbReference>
<keyword evidence="9" id="KW-1185">Reference proteome</keyword>
<comment type="caution">
    <text evidence="8">The sequence shown here is derived from an EMBL/GenBank/DDBJ whole genome shotgun (WGS) entry which is preliminary data.</text>
</comment>
<dbReference type="OMA" id="WKQLFTF"/>
<evidence type="ECO:0000256" key="2">
    <source>
        <dbReference type="ARBA" id="ARBA00022617"/>
    </source>
</evidence>
<keyword evidence="4" id="KW-0479">Metal-binding</keyword>
<evidence type="ECO:0000259" key="7">
    <source>
        <dbReference type="PROSITE" id="PS01033"/>
    </source>
</evidence>
<dbReference type="Gene3D" id="1.10.490.10">
    <property type="entry name" value="Globins"/>
    <property type="match status" value="1"/>
</dbReference>
<name>A0A1D2NAV0_ORCCI</name>
<dbReference type="OrthoDB" id="436496at2759"/>
<dbReference type="EMBL" id="LJIJ01000124">
    <property type="protein sequence ID" value="ODN02116.1"/>
    <property type="molecule type" value="Genomic_DNA"/>
</dbReference>
<dbReference type="Pfam" id="PF00042">
    <property type="entry name" value="Globin"/>
    <property type="match status" value="1"/>
</dbReference>
<feature type="domain" description="Globin" evidence="7">
    <location>
        <begin position="1"/>
        <end position="148"/>
    </location>
</feature>
<evidence type="ECO:0000256" key="5">
    <source>
        <dbReference type="ARBA" id="ARBA00023004"/>
    </source>
</evidence>
<evidence type="ECO:0000313" key="8">
    <source>
        <dbReference type="EMBL" id="ODN02116.1"/>
    </source>
</evidence>
<accession>A0A1D2NAV0</accession>
<evidence type="ECO:0000256" key="4">
    <source>
        <dbReference type="ARBA" id="ARBA00022723"/>
    </source>
</evidence>
<dbReference type="InterPro" id="IPR012292">
    <property type="entry name" value="Globin/Proto"/>
</dbReference>
<evidence type="ECO:0000256" key="1">
    <source>
        <dbReference type="ARBA" id="ARBA00022448"/>
    </source>
</evidence>
<dbReference type="InterPro" id="IPR000971">
    <property type="entry name" value="Globin"/>
</dbReference>
<evidence type="ECO:0000256" key="6">
    <source>
        <dbReference type="RuleBase" id="RU000356"/>
    </source>
</evidence>
<dbReference type="PROSITE" id="PS01033">
    <property type="entry name" value="GLOBIN"/>
    <property type="match status" value="1"/>
</dbReference>
<dbReference type="STRING" id="48709.A0A1D2NAV0"/>
<organism evidence="8 9">
    <name type="scientific">Orchesella cincta</name>
    <name type="common">Springtail</name>
    <name type="synonym">Podura cincta</name>
    <dbReference type="NCBI Taxonomy" id="48709"/>
    <lineage>
        <taxon>Eukaryota</taxon>
        <taxon>Metazoa</taxon>
        <taxon>Ecdysozoa</taxon>
        <taxon>Arthropoda</taxon>
        <taxon>Hexapoda</taxon>
        <taxon>Collembola</taxon>
        <taxon>Entomobryomorpha</taxon>
        <taxon>Entomobryoidea</taxon>
        <taxon>Orchesellidae</taxon>
        <taxon>Orchesellinae</taxon>
        <taxon>Orchesella</taxon>
    </lineage>
</organism>
<comment type="similarity">
    <text evidence="6">Belongs to the globin family.</text>
</comment>
<keyword evidence="2 6" id="KW-0349">Heme</keyword>